<sequence>MIEGLSERLDAVTREFADVLDLGCFDAGLPLPGTRILRVDPGFAFARAAGGVQCDEDRLPFADGSFDLVVSAGTLDQVNDLPGALTLIRRALRPDGLFLAAFTGGGTLSTLRATLMAAEQERPAARVHPQVNLQSAGDLLMRAGFALPVADSETLNVRYGSFERLIGDLRGMGGTSLLVDRAPLSRATLVEAAGRFAERADTGGRVPEQFEVIYLTGWAPSPDQPKPARRGSATVSLAEALRPKQ</sequence>
<dbReference type="GO" id="GO:0032259">
    <property type="term" value="P:methylation"/>
    <property type="evidence" value="ECO:0007669"/>
    <property type="project" value="UniProtKB-KW"/>
</dbReference>
<dbReference type="SUPFAM" id="SSF53335">
    <property type="entry name" value="S-adenosyl-L-methionine-dependent methyltransferases"/>
    <property type="match status" value="1"/>
</dbReference>
<keyword evidence="6" id="KW-1185">Reference proteome</keyword>
<dbReference type="Gene3D" id="3.40.50.150">
    <property type="entry name" value="Vaccinia Virus protein VP39"/>
    <property type="match status" value="1"/>
</dbReference>
<evidence type="ECO:0000259" key="4">
    <source>
        <dbReference type="Pfam" id="PF08241"/>
    </source>
</evidence>
<protein>
    <submittedName>
        <fullName evidence="5">SAM-dependent methyltransferase</fullName>
    </submittedName>
</protein>
<proteinExistence type="predicted"/>
<evidence type="ECO:0000313" key="5">
    <source>
        <dbReference type="EMBL" id="RXZ35657.1"/>
    </source>
</evidence>
<evidence type="ECO:0000256" key="2">
    <source>
        <dbReference type="ARBA" id="ARBA00022679"/>
    </source>
</evidence>
<accession>A0A4V1QQ09</accession>
<evidence type="ECO:0000256" key="1">
    <source>
        <dbReference type="ARBA" id="ARBA00022603"/>
    </source>
</evidence>
<reference evidence="5 6" key="1">
    <citation type="submission" date="2019-01" db="EMBL/GenBank/DDBJ databases">
        <title>Sphingomonas mucosissima sp. nov. and Sphingomonas desiccabilis sp. nov., from biological soil crusts in the Colorado Plateau, USA.</title>
        <authorList>
            <person name="Zhu D."/>
        </authorList>
    </citation>
    <scope>NUCLEOTIDE SEQUENCE [LARGE SCALE GENOMIC DNA]</scope>
    <source>
        <strain evidence="5 6">CP1D</strain>
    </source>
</reference>
<feature type="region of interest" description="Disordered" evidence="3">
    <location>
        <begin position="220"/>
        <end position="245"/>
    </location>
</feature>
<name>A0A4V1QQ09_9SPHN</name>
<dbReference type="Proteomes" id="UP000292347">
    <property type="component" value="Unassembled WGS sequence"/>
</dbReference>
<evidence type="ECO:0000313" key="6">
    <source>
        <dbReference type="Proteomes" id="UP000292347"/>
    </source>
</evidence>
<dbReference type="CDD" id="cd02440">
    <property type="entry name" value="AdoMet_MTases"/>
    <property type="match status" value="1"/>
</dbReference>
<dbReference type="OrthoDB" id="9793723at2"/>
<comment type="caution">
    <text evidence="5">The sequence shown here is derived from an EMBL/GenBank/DDBJ whole genome shotgun (WGS) entry which is preliminary data.</text>
</comment>
<feature type="domain" description="Methyltransferase type 11" evidence="4">
    <location>
        <begin position="52"/>
        <end position="99"/>
    </location>
</feature>
<dbReference type="InterPro" id="IPR050602">
    <property type="entry name" value="Malonyl-ACP_OMT"/>
</dbReference>
<dbReference type="PANTHER" id="PTHR13090">
    <property type="entry name" value="ARGININE-HYDROXYLASE NDUFAF5, MITOCHONDRIAL"/>
    <property type="match status" value="1"/>
</dbReference>
<gene>
    <name evidence="5" type="ORF">EO081_03620</name>
</gene>
<evidence type="ECO:0000256" key="3">
    <source>
        <dbReference type="SAM" id="MobiDB-lite"/>
    </source>
</evidence>
<dbReference type="GO" id="GO:0008757">
    <property type="term" value="F:S-adenosylmethionine-dependent methyltransferase activity"/>
    <property type="evidence" value="ECO:0007669"/>
    <property type="project" value="InterPro"/>
</dbReference>
<organism evidence="5 6">
    <name type="scientific">Sphingomonas desiccabilis</name>
    <dbReference type="NCBI Taxonomy" id="429134"/>
    <lineage>
        <taxon>Bacteria</taxon>
        <taxon>Pseudomonadati</taxon>
        <taxon>Pseudomonadota</taxon>
        <taxon>Alphaproteobacteria</taxon>
        <taxon>Sphingomonadales</taxon>
        <taxon>Sphingomonadaceae</taxon>
        <taxon>Sphingomonas</taxon>
    </lineage>
</organism>
<dbReference type="InterPro" id="IPR029063">
    <property type="entry name" value="SAM-dependent_MTases_sf"/>
</dbReference>
<dbReference type="Pfam" id="PF08241">
    <property type="entry name" value="Methyltransf_11"/>
    <property type="match status" value="1"/>
</dbReference>
<dbReference type="InterPro" id="IPR013216">
    <property type="entry name" value="Methyltransf_11"/>
</dbReference>
<dbReference type="AlphaFoldDB" id="A0A4V1QQ09"/>
<dbReference type="PANTHER" id="PTHR13090:SF1">
    <property type="entry name" value="ARGININE-HYDROXYLASE NDUFAF5, MITOCHONDRIAL"/>
    <property type="match status" value="1"/>
</dbReference>
<keyword evidence="1 5" id="KW-0489">Methyltransferase</keyword>
<keyword evidence="2 5" id="KW-0808">Transferase</keyword>
<dbReference type="EMBL" id="SDPT01000001">
    <property type="protein sequence ID" value="RXZ35657.1"/>
    <property type="molecule type" value="Genomic_DNA"/>
</dbReference>